<feature type="domain" description="HTH cro/C1-type" evidence="1">
    <location>
        <begin position="34"/>
        <end position="71"/>
    </location>
</feature>
<dbReference type="InterPro" id="IPR010982">
    <property type="entry name" value="Lambda_DNA-bd_dom_sf"/>
</dbReference>
<dbReference type="Pfam" id="PF01381">
    <property type="entry name" value="HTH_3"/>
    <property type="match status" value="1"/>
</dbReference>
<dbReference type="InterPro" id="IPR001387">
    <property type="entry name" value="Cro/C1-type_HTH"/>
</dbReference>
<dbReference type="EMBL" id="BAABIQ010000028">
    <property type="protein sequence ID" value="GAA4790839.1"/>
    <property type="molecule type" value="Genomic_DNA"/>
</dbReference>
<reference evidence="3" key="1">
    <citation type="journal article" date="2019" name="Int. J. Syst. Evol. Microbiol.">
        <title>The Global Catalogue of Microorganisms (GCM) 10K type strain sequencing project: providing services to taxonomists for standard genome sequencing and annotation.</title>
        <authorList>
            <consortium name="The Broad Institute Genomics Platform"/>
            <consortium name="The Broad Institute Genome Sequencing Center for Infectious Disease"/>
            <person name="Wu L."/>
            <person name="Ma J."/>
        </authorList>
    </citation>
    <scope>NUCLEOTIDE SEQUENCE [LARGE SCALE GENOMIC DNA]</scope>
    <source>
        <strain evidence="3">JCM 18200</strain>
    </source>
</reference>
<gene>
    <name evidence="2" type="ORF">GCM10023231_18410</name>
</gene>
<dbReference type="Proteomes" id="UP001501411">
    <property type="component" value="Unassembled WGS sequence"/>
</dbReference>
<evidence type="ECO:0000313" key="2">
    <source>
        <dbReference type="EMBL" id="GAA4790839.1"/>
    </source>
</evidence>
<evidence type="ECO:0000313" key="3">
    <source>
        <dbReference type="Proteomes" id="UP001501411"/>
    </source>
</evidence>
<evidence type="ECO:0000259" key="1">
    <source>
        <dbReference type="PROSITE" id="PS50943"/>
    </source>
</evidence>
<name>A0ABP9B8Z3_9SPHI</name>
<sequence>MKKERQSQLIARVAKNLSKLKSNTHISYEKMHLATDISVTHIRNVLNGEANITLTHLEDLANLFGVEAYSLLLDIPKFPKRESLKENITNYLSSKGYNSTYNFKKLGPSYIVSDYIENMETFPKPIEASQIKDLVNDEKGTNYKTNDVSRILNKLVDEGILKLIPTNNKRKPKYLKS</sequence>
<dbReference type="SUPFAM" id="SSF47413">
    <property type="entry name" value="lambda repressor-like DNA-binding domains"/>
    <property type="match status" value="1"/>
</dbReference>
<dbReference type="PROSITE" id="PS50943">
    <property type="entry name" value="HTH_CROC1"/>
    <property type="match status" value="1"/>
</dbReference>
<organism evidence="2 3">
    <name type="scientific">Olivibacter ginsenosidimutans</name>
    <dbReference type="NCBI Taxonomy" id="1176537"/>
    <lineage>
        <taxon>Bacteria</taxon>
        <taxon>Pseudomonadati</taxon>
        <taxon>Bacteroidota</taxon>
        <taxon>Sphingobacteriia</taxon>
        <taxon>Sphingobacteriales</taxon>
        <taxon>Sphingobacteriaceae</taxon>
        <taxon>Olivibacter</taxon>
    </lineage>
</organism>
<dbReference type="RefSeq" id="WP_345231469.1">
    <property type="nucleotide sequence ID" value="NZ_BAABIQ010000028.1"/>
</dbReference>
<accession>A0ABP9B8Z3</accession>
<dbReference type="Gene3D" id="1.10.260.40">
    <property type="entry name" value="lambda repressor-like DNA-binding domains"/>
    <property type="match status" value="1"/>
</dbReference>
<proteinExistence type="predicted"/>
<dbReference type="CDD" id="cd00093">
    <property type="entry name" value="HTH_XRE"/>
    <property type="match status" value="1"/>
</dbReference>
<comment type="caution">
    <text evidence="2">The sequence shown here is derived from an EMBL/GenBank/DDBJ whole genome shotgun (WGS) entry which is preliminary data.</text>
</comment>
<protein>
    <recommendedName>
        <fullName evidence="1">HTH cro/C1-type domain-containing protein</fullName>
    </recommendedName>
</protein>
<keyword evidence="3" id="KW-1185">Reference proteome</keyword>